<dbReference type="EMBL" id="JRYB01000001">
    <property type="protein sequence ID" value="OIJ43348.1"/>
    <property type="molecule type" value="Genomic_DNA"/>
</dbReference>
<evidence type="ECO:0000256" key="3">
    <source>
        <dbReference type="ARBA" id="ARBA00022989"/>
    </source>
</evidence>
<name>A0A1S2NE58_9BURK</name>
<feature type="region of interest" description="Disordered" evidence="5">
    <location>
        <begin position="246"/>
        <end position="288"/>
    </location>
</feature>
<feature type="transmembrane region" description="Helical" evidence="6">
    <location>
        <begin position="51"/>
        <end position="74"/>
    </location>
</feature>
<evidence type="ECO:0000256" key="6">
    <source>
        <dbReference type="SAM" id="Phobius"/>
    </source>
</evidence>
<dbReference type="GO" id="GO:0016020">
    <property type="term" value="C:membrane"/>
    <property type="evidence" value="ECO:0007669"/>
    <property type="project" value="UniProtKB-SubCell"/>
</dbReference>
<comment type="caution">
    <text evidence="8">The sequence shown here is derived from an EMBL/GenBank/DDBJ whole genome shotgun (WGS) entry which is preliminary data.</text>
</comment>
<organism evidence="8 9">
    <name type="scientific">Massilia timonae</name>
    <dbReference type="NCBI Taxonomy" id="47229"/>
    <lineage>
        <taxon>Bacteria</taxon>
        <taxon>Pseudomonadati</taxon>
        <taxon>Pseudomonadota</taxon>
        <taxon>Betaproteobacteria</taxon>
        <taxon>Burkholderiales</taxon>
        <taxon>Oxalobacteraceae</taxon>
        <taxon>Telluria group</taxon>
        <taxon>Massilia</taxon>
    </lineage>
</organism>
<gene>
    <name evidence="8" type="ORF">LO55_3222</name>
</gene>
<dbReference type="InterPro" id="IPR007430">
    <property type="entry name" value="VirB8"/>
</dbReference>
<evidence type="ECO:0000313" key="9">
    <source>
        <dbReference type="Proteomes" id="UP000180246"/>
    </source>
</evidence>
<evidence type="ECO:0000256" key="5">
    <source>
        <dbReference type="SAM" id="MobiDB-lite"/>
    </source>
</evidence>
<keyword evidence="4 6" id="KW-0472">Membrane</keyword>
<protein>
    <submittedName>
        <fullName evidence="8">VirB8 family protein</fullName>
    </submittedName>
</protein>
<evidence type="ECO:0000256" key="4">
    <source>
        <dbReference type="ARBA" id="ARBA00023136"/>
    </source>
</evidence>
<dbReference type="CDD" id="cd16424">
    <property type="entry name" value="VirB8"/>
    <property type="match status" value="1"/>
</dbReference>
<evidence type="ECO:0000313" key="8">
    <source>
        <dbReference type="EMBL" id="OIJ43348.1"/>
    </source>
</evidence>
<feature type="domain" description="Bacterial virulence protein VirB8" evidence="7">
    <location>
        <begin position="37"/>
        <end position="250"/>
    </location>
</feature>
<evidence type="ECO:0000256" key="1">
    <source>
        <dbReference type="ARBA" id="ARBA00004167"/>
    </source>
</evidence>
<proteinExistence type="predicted"/>
<reference evidence="8 9" key="1">
    <citation type="submission" date="2014-10" db="EMBL/GenBank/DDBJ databases">
        <authorList>
            <person name="Seo M.-J."/>
            <person name="Seok Y.J."/>
            <person name="Cha I.-T."/>
        </authorList>
    </citation>
    <scope>NUCLEOTIDE SEQUENCE [LARGE SCALE GENOMIC DNA]</scope>
    <source>
        <strain evidence="8 9">NEU</strain>
    </source>
</reference>
<dbReference type="RefSeq" id="WP_071362203.1">
    <property type="nucleotide sequence ID" value="NZ_JRYB01000001.1"/>
</dbReference>
<accession>A0A1S2NE58</accession>
<keyword evidence="3 6" id="KW-1133">Transmembrane helix</keyword>
<evidence type="ECO:0000256" key="2">
    <source>
        <dbReference type="ARBA" id="ARBA00022692"/>
    </source>
</evidence>
<dbReference type="Gene3D" id="3.10.450.230">
    <property type="entry name" value="VirB8 protein"/>
    <property type="match status" value="1"/>
</dbReference>
<dbReference type="InterPro" id="IPR032710">
    <property type="entry name" value="NTF2-like_dom_sf"/>
</dbReference>
<feature type="compositionally biased region" description="Low complexity" evidence="5">
    <location>
        <begin position="260"/>
        <end position="270"/>
    </location>
</feature>
<dbReference type="SUPFAM" id="SSF54427">
    <property type="entry name" value="NTF2-like"/>
    <property type="match status" value="1"/>
</dbReference>
<keyword evidence="2 6" id="KW-0812">Transmembrane</keyword>
<dbReference type="AlphaFoldDB" id="A0A1S2NE58"/>
<comment type="subcellular location">
    <subcellularLocation>
        <location evidence="1">Membrane</location>
        <topology evidence="1">Single-pass membrane protein</topology>
    </subcellularLocation>
</comment>
<dbReference type="Pfam" id="PF04335">
    <property type="entry name" value="VirB8"/>
    <property type="match status" value="1"/>
</dbReference>
<dbReference type="Proteomes" id="UP000180246">
    <property type="component" value="Unassembled WGS sequence"/>
</dbReference>
<sequence length="288" mass="31265">MKSQPDAGKLAEELAAVRKLIEGHANIQQLLDLAADEADRRAVAGERSRRVAWRVASAFGGLTVAAFGVAWGAVQTAMRPAPPPEVLVVDKAGGVVQPLVSLADFQLAPEEATIRRNIDTLVSACEGYSYELADVHYYHCAAFFSPQLQADWARKWDKSNPESPPNKYKRERKVRAKVGAITVLRNGTGTAIGARASFTRTESLNGLDDGAPTTWVTNLSFRWVNQPTNERDRRVNDLGMEVTDYSSDRDLTSNRPVMPSAPSRHASSAPQESQMALVAPANARGATP</sequence>
<evidence type="ECO:0000259" key="7">
    <source>
        <dbReference type="Pfam" id="PF04335"/>
    </source>
</evidence>